<evidence type="ECO:0000256" key="11">
    <source>
        <dbReference type="ARBA" id="ARBA00063689"/>
    </source>
</evidence>
<dbReference type="GO" id="GO:0010629">
    <property type="term" value="P:negative regulation of gene expression"/>
    <property type="evidence" value="ECO:0007669"/>
    <property type="project" value="UniProtKB-ARBA"/>
</dbReference>
<dbReference type="GO" id="GO:0040029">
    <property type="term" value="P:epigenetic regulation of gene expression"/>
    <property type="evidence" value="ECO:0007669"/>
    <property type="project" value="UniProtKB-ARBA"/>
</dbReference>
<evidence type="ECO:0000259" key="14">
    <source>
        <dbReference type="PROSITE" id="PS50982"/>
    </source>
</evidence>
<keyword evidence="16" id="KW-1185">Reference proteome</keyword>
<dbReference type="PROSITE" id="PS50982">
    <property type="entry name" value="MBD"/>
    <property type="match status" value="1"/>
</dbReference>
<evidence type="ECO:0000256" key="7">
    <source>
        <dbReference type="ARBA" id="ARBA00023015"/>
    </source>
</evidence>
<comment type="subunit">
    <text evidence="11">Interacts with FNBP3. Interacts with CDKL5. Interacts with ATRX; MECP2 recruits ATRX to pericentric heterochromatin in neuronal cells. Interacts with NCOR2. Interacts with TBL1XR1; bridges interaction between MECP2 and NCOR1. Interacts with TBL1X; recruits TBL1X to the heterochromatin foci.</text>
</comment>
<feature type="compositionally biased region" description="Basic and acidic residues" evidence="13">
    <location>
        <begin position="68"/>
        <end position="80"/>
    </location>
</feature>
<dbReference type="PANTHER" id="PTHR15074">
    <property type="entry name" value="METHYL-CPG-BINDING PROTEIN"/>
    <property type="match status" value="1"/>
</dbReference>
<dbReference type="InterPro" id="IPR001739">
    <property type="entry name" value="Methyl_CpG_DNA-bd"/>
</dbReference>
<gene>
    <name evidence="15" type="primary">Mecp2</name>
</gene>
<dbReference type="GO" id="GO:0048468">
    <property type="term" value="P:cell development"/>
    <property type="evidence" value="ECO:0007669"/>
    <property type="project" value="UniProtKB-ARBA"/>
</dbReference>
<dbReference type="CDD" id="cd01396">
    <property type="entry name" value="MeCP2_MBD"/>
    <property type="match status" value="1"/>
</dbReference>
<proteinExistence type="predicted"/>
<keyword evidence="2" id="KW-0488">Methylation</keyword>
<evidence type="ECO:0000256" key="4">
    <source>
        <dbReference type="ARBA" id="ARBA00022553"/>
    </source>
</evidence>
<dbReference type="SMART" id="SM00391">
    <property type="entry name" value="MBD"/>
    <property type="match status" value="1"/>
</dbReference>
<evidence type="ECO:0000256" key="13">
    <source>
        <dbReference type="SAM" id="MobiDB-lite"/>
    </source>
</evidence>
<dbReference type="FunFam" id="3.30.890.10:FF:000004">
    <property type="entry name" value="Methyl-CpG-binding protein 2"/>
    <property type="match status" value="1"/>
</dbReference>
<feature type="compositionally biased region" description="Low complexity" evidence="13">
    <location>
        <begin position="1"/>
        <end position="14"/>
    </location>
</feature>
<name>A0A8C8TIN2_PERMB</name>
<keyword evidence="7" id="KW-0805">Transcription regulation</keyword>
<dbReference type="GeneTree" id="ENSGT00530000063687"/>
<dbReference type="Proteomes" id="UP000694547">
    <property type="component" value="Chromosome X"/>
</dbReference>
<keyword evidence="8" id="KW-0238">DNA-binding</keyword>
<evidence type="ECO:0000256" key="9">
    <source>
        <dbReference type="ARBA" id="ARBA00023163"/>
    </source>
</evidence>
<dbReference type="SUPFAM" id="SSF54171">
    <property type="entry name" value="DNA-binding domain"/>
    <property type="match status" value="1"/>
</dbReference>
<keyword evidence="5" id="KW-0677">Repeat</keyword>
<dbReference type="GO" id="GO:0043576">
    <property type="term" value="P:regulation of respiratory gaseous exchange"/>
    <property type="evidence" value="ECO:0007669"/>
    <property type="project" value="UniProtKB-ARBA"/>
</dbReference>
<evidence type="ECO:0000256" key="6">
    <source>
        <dbReference type="ARBA" id="ARBA00022990"/>
    </source>
</evidence>
<accession>A0A8C8TIN2</accession>
<evidence type="ECO:0000256" key="8">
    <source>
        <dbReference type="ARBA" id="ARBA00023125"/>
    </source>
</evidence>
<dbReference type="InterPro" id="IPR045138">
    <property type="entry name" value="MeCP2/MBD4"/>
</dbReference>
<keyword evidence="3" id="KW-0678">Repressor</keyword>
<dbReference type="GO" id="GO:0051093">
    <property type="term" value="P:negative regulation of developmental process"/>
    <property type="evidence" value="ECO:0007669"/>
    <property type="project" value="UniProtKB-ARBA"/>
</dbReference>
<keyword evidence="9" id="KW-0804">Transcription</keyword>
<feature type="region of interest" description="Disordered" evidence="13">
    <location>
        <begin position="1"/>
        <end position="132"/>
    </location>
</feature>
<dbReference type="GO" id="GO:0008327">
    <property type="term" value="F:methyl-CpG binding"/>
    <property type="evidence" value="ECO:0007669"/>
    <property type="project" value="UniProtKB-ARBA"/>
</dbReference>
<keyword evidence="6" id="KW-0007">Acetylation</keyword>
<evidence type="ECO:0000313" key="16">
    <source>
        <dbReference type="Proteomes" id="UP000694547"/>
    </source>
</evidence>
<keyword evidence="10" id="KW-0539">Nucleus</keyword>
<protein>
    <recommendedName>
        <fullName evidence="12">Methyl-CpG-binding protein 2</fullName>
    </recommendedName>
</protein>
<dbReference type="GO" id="GO:0035176">
    <property type="term" value="P:social behavior"/>
    <property type="evidence" value="ECO:0007669"/>
    <property type="project" value="UniProtKB-ARBA"/>
</dbReference>
<evidence type="ECO:0000256" key="2">
    <source>
        <dbReference type="ARBA" id="ARBA00022481"/>
    </source>
</evidence>
<dbReference type="GO" id="GO:0000792">
    <property type="term" value="C:heterochromatin"/>
    <property type="evidence" value="ECO:0007669"/>
    <property type="project" value="TreeGrafter"/>
</dbReference>
<evidence type="ECO:0000256" key="5">
    <source>
        <dbReference type="ARBA" id="ARBA00022737"/>
    </source>
</evidence>
<dbReference type="GO" id="GO:2000026">
    <property type="term" value="P:regulation of multicellular organismal development"/>
    <property type="evidence" value="ECO:0007669"/>
    <property type="project" value="UniProtKB-ARBA"/>
</dbReference>
<dbReference type="GO" id="GO:0000122">
    <property type="term" value="P:negative regulation of transcription by RNA polymerase II"/>
    <property type="evidence" value="ECO:0007669"/>
    <property type="project" value="TreeGrafter"/>
</dbReference>
<evidence type="ECO:0000256" key="12">
    <source>
        <dbReference type="ARBA" id="ARBA00072376"/>
    </source>
</evidence>
<dbReference type="AlphaFoldDB" id="A0A8C8TIN2"/>
<dbReference type="GO" id="GO:0021549">
    <property type="term" value="P:cerebellum development"/>
    <property type="evidence" value="ECO:0007669"/>
    <property type="project" value="UniProtKB-ARBA"/>
</dbReference>
<reference evidence="15" key="2">
    <citation type="submission" date="2025-08" db="UniProtKB">
        <authorList>
            <consortium name="Ensembl"/>
        </authorList>
    </citation>
    <scope>IDENTIFICATION</scope>
</reference>
<feature type="compositionally biased region" description="Basic and acidic residues" evidence="13">
    <location>
        <begin position="50"/>
        <end position="61"/>
    </location>
</feature>
<dbReference type="GO" id="GO:0005654">
    <property type="term" value="C:nucleoplasm"/>
    <property type="evidence" value="ECO:0007669"/>
    <property type="project" value="UniProtKB-ARBA"/>
</dbReference>
<reference evidence="15 16" key="1">
    <citation type="submission" date="2018-10" db="EMBL/GenBank/DDBJ databases">
        <title>Improved assembly of the deer mouse Peromyscus maniculatus genome.</title>
        <authorList>
            <person name="Lassance J.-M."/>
            <person name="Hoekstra H.E."/>
        </authorList>
    </citation>
    <scope>NUCLEOTIDE SEQUENCE [LARGE SCALE GENOMIC DNA]</scope>
</reference>
<evidence type="ECO:0000256" key="1">
    <source>
        <dbReference type="ARBA" id="ARBA00004123"/>
    </source>
</evidence>
<keyword evidence="4" id="KW-0597">Phosphoprotein</keyword>
<organism evidence="15 16">
    <name type="scientific">Peromyscus maniculatus bairdii</name>
    <name type="common">Prairie deer mouse</name>
    <dbReference type="NCBI Taxonomy" id="230844"/>
    <lineage>
        <taxon>Eukaryota</taxon>
        <taxon>Metazoa</taxon>
        <taxon>Chordata</taxon>
        <taxon>Craniata</taxon>
        <taxon>Vertebrata</taxon>
        <taxon>Euteleostomi</taxon>
        <taxon>Mammalia</taxon>
        <taxon>Eutheria</taxon>
        <taxon>Euarchontoglires</taxon>
        <taxon>Glires</taxon>
        <taxon>Rodentia</taxon>
        <taxon>Myomorpha</taxon>
        <taxon>Muroidea</taxon>
        <taxon>Cricetidae</taxon>
        <taxon>Neotominae</taxon>
        <taxon>Peromyscus</taxon>
    </lineage>
</organism>
<feature type="domain" description="MBD" evidence="14">
    <location>
        <begin position="106"/>
        <end position="175"/>
    </location>
</feature>
<dbReference type="GO" id="GO:0010385">
    <property type="term" value="F:double-stranded methylated DNA binding"/>
    <property type="evidence" value="ECO:0007669"/>
    <property type="project" value="TreeGrafter"/>
</dbReference>
<reference evidence="15" key="3">
    <citation type="submission" date="2025-09" db="UniProtKB">
        <authorList>
            <consortium name="Ensembl"/>
        </authorList>
    </citation>
    <scope>IDENTIFICATION</scope>
</reference>
<dbReference type="Gene3D" id="3.30.890.10">
    <property type="entry name" value="Methyl-cpg-binding Protein 2, Chain A"/>
    <property type="match status" value="1"/>
</dbReference>
<dbReference type="GO" id="GO:1990841">
    <property type="term" value="F:promoter-specific chromatin binding"/>
    <property type="evidence" value="ECO:0007669"/>
    <property type="project" value="UniProtKB-ARBA"/>
</dbReference>
<dbReference type="InterPro" id="IPR016177">
    <property type="entry name" value="DNA-bd_dom_sf"/>
</dbReference>
<dbReference type="Ensembl" id="ENSPEMT00000019969.2">
    <property type="protein sequence ID" value="ENSPEMP00000015666.2"/>
    <property type="gene ID" value="ENSPEMG00000015115.2"/>
</dbReference>
<evidence type="ECO:0000256" key="3">
    <source>
        <dbReference type="ARBA" id="ARBA00022491"/>
    </source>
</evidence>
<comment type="subcellular location">
    <subcellularLocation>
        <location evidence="1">Nucleus</location>
    </subcellularLocation>
</comment>
<evidence type="ECO:0000313" key="15">
    <source>
        <dbReference type="Ensembl" id="ENSPEMP00000015666.2"/>
    </source>
</evidence>
<dbReference type="PANTHER" id="PTHR15074:SF6">
    <property type="entry name" value="METHYL-CPG-BINDING PROTEIN 2"/>
    <property type="match status" value="1"/>
</dbReference>
<feature type="compositionally biased region" description="Low complexity" evidence="13">
    <location>
        <begin position="81"/>
        <end position="97"/>
    </location>
</feature>
<dbReference type="Pfam" id="PF01429">
    <property type="entry name" value="MBD"/>
    <property type="match status" value="1"/>
</dbReference>
<sequence length="188" mass="20229">MAAAAAAAATAAAAPSGGGGEEERLEEKSEDQDLQGLKDKPLKFKKVKKDKKEDKEGKHEPLQPSAHHSAEPAEAGKAETSESSGSAPAVPEASASPKQRRSIIRDRGPMYDDPTLPEGWTRKLKQRKSGRSAGKYDVYLINPQGKAFRSKVELIAYFEKLQELAGVGDAPKGAALGDPRQQHQKVFK</sequence>
<evidence type="ECO:0000256" key="10">
    <source>
        <dbReference type="ARBA" id="ARBA00023242"/>
    </source>
</evidence>